<accession>A0A5A7SEG9</accession>
<evidence type="ECO:0000259" key="2">
    <source>
        <dbReference type="Pfam" id="PF10979"/>
    </source>
</evidence>
<dbReference type="RefSeq" id="WP_149428969.1">
    <property type="nucleotide sequence ID" value="NZ_VLNY01000002.1"/>
</dbReference>
<evidence type="ECO:0000256" key="1">
    <source>
        <dbReference type="SAM" id="MobiDB-lite"/>
    </source>
</evidence>
<dbReference type="EMBL" id="VLNY01000002">
    <property type="protein sequence ID" value="KAA0023809.1"/>
    <property type="molecule type" value="Genomic_DNA"/>
</dbReference>
<protein>
    <submittedName>
        <fullName evidence="3">DUF2786 domain-containing protein</fullName>
    </submittedName>
</protein>
<feature type="region of interest" description="Disordered" evidence="1">
    <location>
        <begin position="360"/>
        <end position="380"/>
    </location>
</feature>
<reference evidence="3 4" key="1">
    <citation type="submission" date="2019-07" db="EMBL/GenBank/DDBJ databases">
        <title>Rhodococcus cavernicolus sp. nov., isolated from a cave.</title>
        <authorList>
            <person name="Lee S.D."/>
        </authorList>
    </citation>
    <scope>NUCLEOTIDE SEQUENCE [LARGE SCALE GENOMIC DNA]</scope>
    <source>
        <strain evidence="3 4">C1-24</strain>
    </source>
</reference>
<feature type="domain" description="DUF2786" evidence="2">
    <location>
        <begin position="146"/>
        <end position="184"/>
    </location>
</feature>
<keyword evidence="4" id="KW-1185">Reference proteome</keyword>
<dbReference type="OrthoDB" id="3508128at2"/>
<organism evidence="3 4">
    <name type="scientific">Antrihabitans cavernicola</name>
    <dbReference type="NCBI Taxonomy" id="2495913"/>
    <lineage>
        <taxon>Bacteria</taxon>
        <taxon>Bacillati</taxon>
        <taxon>Actinomycetota</taxon>
        <taxon>Actinomycetes</taxon>
        <taxon>Mycobacteriales</taxon>
        <taxon>Nocardiaceae</taxon>
        <taxon>Antrihabitans</taxon>
    </lineage>
</organism>
<dbReference type="AlphaFoldDB" id="A0A5A7SEG9"/>
<dbReference type="InterPro" id="IPR024498">
    <property type="entry name" value="DUF2786"/>
</dbReference>
<dbReference type="Proteomes" id="UP000322244">
    <property type="component" value="Unassembled WGS sequence"/>
</dbReference>
<proteinExistence type="predicted"/>
<name>A0A5A7SEG9_9NOCA</name>
<evidence type="ECO:0000313" key="4">
    <source>
        <dbReference type="Proteomes" id="UP000322244"/>
    </source>
</evidence>
<gene>
    <name evidence="3" type="ORF">FOY51_04195</name>
</gene>
<sequence>MGINSTYVRGNNANSGGCPTDGDSVLHALTAAYERGWQPADIVHMTRRSLGAAEVRLAVWAIMYEARLSKAVERAPRSWLSHLRAIREQHTDPGHFASTALQRKAVAQLWRELPPLPAEAPPPSKWAEYRADTAADPSPVGPADAKVLGRIRGLLAKAESTDFVEEAEIFTAKAQELMTKYAINAALLDARTNTSTEIVSRRIHVENPYIKQKVQLLNQISDANRVRTVWIEEVGMATAVGAPIDVGQVEMLFTSLLIQATRALRDAGADAADASSARAFRRAFLYGFAVRIGERLRQAGERATAAAAQESSFTVAEVLPVLASRSEAVEAEVTRLFPSTRLVRSRGSFDANGVRAGRAAADRANLRRHDGTDDRRLEAG</sequence>
<comment type="caution">
    <text evidence="3">The sequence shown here is derived from an EMBL/GenBank/DDBJ whole genome shotgun (WGS) entry which is preliminary data.</text>
</comment>
<evidence type="ECO:0000313" key="3">
    <source>
        <dbReference type="EMBL" id="KAA0023809.1"/>
    </source>
</evidence>
<dbReference type="Pfam" id="PF10979">
    <property type="entry name" value="DUF2786"/>
    <property type="match status" value="1"/>
</dbReference>